<dbReference type="AlphaFoldDB" id="A0A8H7TH14"/>
<dbReference type="InterPro" id="IPR050268">
    <property type="entry name" value="NADH-dep_flavin_reductase"/>
</dbReference>
<gene>
    <name evidence="4" type="ORF">IFR04_005339</name>
</gene>
<dbReference type="PANTHER" id="PTHR30466">
    <property type="entry name" value="FLAVIN REDUCTASE"/>
    <property type="match status" value="1"/>
</dbReference>
<dbReference type="Pfam" id="PF01613">
    <property type="entry name" value="Flavin_Reduct"/>
    <property type="match status" value="1"/>
</dbReference>
<feature type="domain" description="Flavin reductase like" evidence="3">
    <location>
        <begin position="77"/>
        <end position="294"/>
    </location>
</feature>
<organism evidence="4 5">
    <name type="scientific">Cadophora malorum</name>
    <dbReference type="NCBI Taxonomy" id="108018"/>
    <lineage>
        <taxon>Eukaryota</taxon>
        <taxon>Fungi</taxon>
        <taxon>Dikarya</taxon>
        <taxon>Ascomycota</taxon>
        <taxon>Pezizomycotina</taxon>
        <taxon>Leotiomycetes</taxon>
        <taxon>Helotiales</taxon>
        <taxon>Ploettnerulaceae</taxon>
        <taxon>Cadophora</taxon>
    </lineage>
</organism>
<dbReference type="EMBL" id="JAFJYH010000064">
    <property type="protein sequence ID" value="KAG4421500.1"/>
    <property type="molecule type" value="Genomic_DNA"/>
</dbReference>
<dbReference type="InterPro" id="IPR012349">
    <property type="entry name" value="Split_barrel_FMN-bd"/>
</dbReference>
<evidence type="ECO:0000313" key="4">
    <source>
        <dbReference type="EMBL" id="KAG4421500.1"/>
    </source>
</evidence>
<protein>
    <recommendedName>
        <fullName evidence="3">Flavin reductase like domain-containing protein</fullName>
    </recommendedName>
</protein>
<evidence type="ECO:0000313" key="5">
    <source>
        <dbReference type="Proteomes" id="UP000664132"/>
    </source>
</evidence>
<dbReference type="SMART" id="SM00903">
    <property type="entry name" value="Flavin_Reduct"/>
    <property type="match status" value="1"/>
</dbReference>
<dbReference type="SUPFAM" id="SSF50475">
    <property type="entry name" value="FMN-binding split barrel"/>
    <property type="match status" value="1"/>
</dbReference>
<dbReference type="OrthoDB" id="2015405at2759"/>
<proteinExistence type="predicted"/>
<feature type="region of interest" description="Disordered" evidence="2">
    <location>
        <begin position="39"/>
        <end position="69"/>
    </location>
</feature>
<evidence type="ECO:0000256" key="1">
    <source>
        <dbReference type="ARBA" id="ARBA00023002"/>
    </source>
</evidence>
<comment type="caution">
    <text evidence="4">The sequence shown here is derived from an EMBL/GenBank/DDBJ whole genome shotgun (WGS) entry which is preliminary data.</text>
</comment>
<accession>A0A8H7TH14</accession>
<keyword evidence="1" id="KW-0560">Oxidoreductase</keyword>
<dbReference type="InterPro" id="IPR002563">
    <property type="entry name" value="Flavin_Rdtase-like_dom"/>
</dbReference>
<dbReference type="PANTHER" id="PTHR30466:SF1">
    <property type="entry name" value="FMN REDUCTASE (NADH) RUTF"/>
    <property type="match status" value="1"/>
</dbReference>
<sequence>MFARNGRQLAANCLNGPSAVEKRFYDVLFRWSRVGCTGAGPGSGSGLRRNSTKAPPSPSTSTKTDPETLTQQTRQIMRVLPNPIVILTTTAASTPGVIDWSKPGSGEIPDPSRYRGMTLSSFTSLSMSPQPLVTFNIGFPSRTLSALTENQHCLIHVLKANPKGKLLADAFTKGNVVHTTSLEGENGSESGKKDPEGNMQMSITAFDLAAQAEDMKVGIHTIQRAKKADVHLPRIESAAVKAVLECRVLGEGDRQGGGLIRVGDHVLVVARITGIAEVADFKPSLLEARQGRLAHGNALCYVDGAYAAAGSSWGTPGWWSDKQGK</sequence>
<dbReference type="Proteomes" id="UP000664132">
    <property type="component" value="Unassembled WGS sequence"/>
</dbReference>
<name>A0A8H7TH14_9HELO</name>
<evidence type="ECO:0000259" key="3">
    <source>
        <dbReference type="SMART" id="SM00903"/>
    </source>
</evidence>
<dbReference type="Gene3D" id="2.30.110.10">
    <property type="entry name" value="Electron Transport, Fmn-binding Protein, Chain A"/>
    <property type="match status" value="1"/>
</dbReference>
<dbReference type="GO" id="GO:0010181">
    <property type="term" value="F:FMN binding"/>
    <property type="evidence" value="ECO:0007669"/>
    <property type="project" value="InterPro"/>
</dbReference>
<keyword evidence="5" id="KW-1185">Reference proteome</keyword>
<dbReference type="GO" id="GO:0042602">
    <property type="term" value="F:riboflavin reductase (NADPH) activity"/>
    <property type="evidence" value="ECO:0007669"/>
    <property type="project" value="TreeGrafter"/>
</dbReference>
<reference evidence="4" key="1">
    <citation type="submission" date="2021-02" db="EMBL/GenBank/DDBJ databases">
        <title>Genome sequence Cadophora malorum strain M34.</title>
        <authorList>
            <person name="Stefanovic E."/>
            <person name="Vu D."/>
            <person name="Scully C."/>
            <person name="Dijksterhuis J."/>
            <person name="Roader J."/>
            <person name="Houbraken J."/>
        </authorList>
    </citation>
    <scope>NUCLEOTIDE SEQUENCE</scope>
    <source>
        <strain evidence="4">M34</strain>
    </source>
</reference>
<evidence type="ECO:0000256" key="2">
    <source>
        <dbReference type="SAM" id="MobiDB-lite"/>
    </source>
</evidence>